<evidence type="ECO:0000313" key="2">
    <source>
        <dbReference type="Proteomes" id="UP000054324"/>
    </source>
</evidence>
<name>A0A074ZT12_OPIVI</name>
<dbReference type="RefSeq" id="XP_009169713.1">
    <property type="nucleotide sequence ID" value="XM_009171449.1"/>
</dbReference>
<dbReference type="GeneID" id="20320421"/>
<dbReference type="AlphaFoldDB" id="A0A074ZT12"/>
<dbReference type="CTD" id="20320421"/>
<dbReference type="Proteomes" id="UP000054324">
    <property type="component" value="Unassembled WGS sequence"/>
</dbReference>
<dbReference type="KEGG" id="ovi:T265_06239"/>
<evidence type="ECO:0000313" key="1">
    <source>
        <dbReference type="EMBL" id="KER26520.1"/>
    </source>
</evidence>
<reference evidence="1 2" key="1">
    <citation type="submission" date="2013-11" db="EMBL/GenBank/DDBJ databases">
        <title>Opisthorchis viverrini - life in the bile duct.</title>
        <authorList>
            <person name="Young N.D."/>
            <person name="Nagarajan N."/>
            <person name="Lin S.J."/>
            <person name="Korhonen P.K."/>
            <person name="Jex A.R."/>
            <person name="Hall R.S."/>
            <person name="Safavi-Hemami H."/>
            <person name="Kaewkong W."/>
            <person name="Bertrand D."/>
            <person name="Gao S."/>
            <person name="Seet Q."/>
            <person name="Wongkham S."/>
            <person name="Teh B.T."/>
            <person name="Wongkham C."/>
            <person name="Intapan P.M."/>
            <person name="Maleewong W."/>
            <person name="Yang X."/>
            <person name="Hu M."/>
            <person name="Wang Z."/>
            <person name="Hofmann A."/>
            <person name="Sternberg P.W."/>
            <person name="Tan P."/>
            <person name="Wang J."/>
            <person name="Gasser R.B."/>
        </authorList>
    </citation>
    <scope>NUCLEOTIDE SEQUENCE [LARGE SCALE GENOMIC DNA]</scope>
</reference>
<dbReference type="EMBL" id="KL596745">
    <property type="protein sequence ID" value="KER26520.1"/>
    <property type="molecule type" value="Genomic_DNA"/>
</dbReference>
<gene>
    <name evidence="1" type="ORF">T265_06239</name>
</gene>
<keyword evidence="2" id="KW-1185">Reference proteome</keyword>
<protein>
    <submittedName>
        <fullName evidence="1">Uncharacterized protein</fullName>
    </submittedName>
</protein>
<sequence>MDFKYVDVGRVQIESTCHKSRRWRRDEKLVKKLDIRMKERTINPTSNAVEPTRRSITVCWTESR</sequence>
<organism evidence="1 2">
    <name type="scientific">Opisthorchis viverrini</name>
    <name type="common">Southeast Asian liver fluke</name>
    <dbReference type="NCBI Taxonomy" id="6198"/>
    <lineage>
        <taxon>Eukaryota</taxon>
        <taxon>Metazoa</taxon>
        <taxon>Spiralia</taxon>
        <taxon>Lophotrochozoa</taxon>
        <taxon>Platyhelminthes</taxon>
        <taxon>Trematoda</taxon>
        <taxon>Digenea</taxon>
        <taxon>Opisthorchiida</taxon>
        <taxon>Opisthorchiata</taxon>
        <taxon>Opisthorchiidae</taxon>
        <taxon>Opisthorchis</taxon>
    </lineage>
</organism>
<proteinExistence type="predicted"/>
<accession>A0A074ZT12</accession>